<dbReference type="EMBL" id="CP001399">
    <property type="protein sequence ID" value="ACP34493.1"/>
    <property type="molecule type" value="Genomic_DNA"/>
</dbReference>
<dbReference type="InterPro" id="IPR043129">
    <property type="entry name" value="ATPase_NBD"/>
</dbReference>
<keyword evidence="3 6" id="KW-0418">Kinase</keyword>
<dbReference type="Gene3D" id="3.30.420.40">
    <property type="match status" value="1"/>
</dbReference>
<dbReference type="PANTHER" id="PTHR10196:SF69">
    <property type="entry name" value="GLYCEROL KINASE"/>
    <property type="match status" value="1"/>
</dbReference>
<dbReference type="AlphaFoldDB" id="C3MKW8"/>
<organism evidence="6 7">
    <name type="scientific">Saccharolobus islandicus (strain L.S.2.15 / Lassen #1)</name>
    <name type="common">Sulfolobus islandicus</name>
    <dbReference type="NCBI Taxonomy" id="429572"/>
    <lineage>
        <taxon>Archaea</taxon>
        <taxon>Thermoproteota</taxon>
        <taxon>Thermoprotei</taxon>
        <taxon>Sulfolobales</taxon>
        <taxon>Sulfolobaceae</taxon>
        <taxon>Saccharolobus</taxon>
    </lineage>
</organism>
<accession>C3MKW8</accession>
<comment type="similarity">
    <text evidence="1">Belongs to the FGGY kinase family.</text>
</comment>
<dbReference type="GO" id="GO:0004370">
    <property type="term" value="F:glycerol kinase activity"/>
    <property type="evidence" value="ECO:0007669"/>
    <property type="project" value="TreeGrafter"/>
</dbReference>
<dbReference type="Pfam" id="PF00370">
    <property type="entry name" value="FGGY_N"/>
    <property type="match status" value="1"/>
</dbReference>
<evidence type="ECO:0000256" key="4">
    <source>
        <dbReference type="ARBA" id="ARBA00043149"/>
    </source>
</evidence>
<evidence type="ECO:0000256" key="3">
    <source>
        <dbReference type="ARBA" id="ARBA00022777"/>
    </source>
</evidence>
<dbReference type="InterPro" id="IPR018484">
    <property type="entry name" value="FGGY_N"/>
</dbReference>
<dbReference type="InterPro" id="IPR018483">
    <property type="entry name" value="Carb_kinase_FGGY_CS"/>
</dbReference>
<dbReference type="GO" id="GO:0006071">
    <property type="term" value="P:glycerol metabolic process"/>
    <property type="evidence" value="ECO:0007669"/>
    <property type="project" value="TreeGrafter"/>
</dbReference>
<dbReference type="HOGENOM" id="CLU_009281_7_0_2"/>
<evidence type="ECO:0000256" key="2">
    <source>
        <dbReference type="ARBA" id="ARBA00022679"/>
    </source>
</evidence>
<reference evidence="6 7" key="1">
    <citation type="journal article" date="2009" name="Proc. Natl. Acad. Sci. U.S.A.">
        <title>Biogeography of the Sulfolobus islandicus pan-genome.</title>
        <authorList>
            <person name="Reno M.L."/>
            <person name="Held N.L."/>
            <person name="Fields C.J."/>
            <person name="Burke P.V."/>
            <person name="Whitaker R.J."/>
        </authorList>
    </citation>
    <scope>NUCLEOTIDE SEQUENCE [LARGE SCALE GENOMIC DNA]</scope>
    <source>
        <strain evidence="7">L.S.2.15 / Lassen #1</strain>
    </source>
</reference>
<dbReference type="PANTHER" id="PTHR10196">
    <property type="entry name" value="SUGAR KINASE"/>
    <property type="match status" value="1"/>
</dbReference>
<evidence type="ECO:0000259" key="5">
    <source>
        <dbReference type="Pfam" id="PF00370"/>
    </source>
</evidence>
<keyword evidence="2 6" id="KW-0808">Transferase</keyword>
<evidence type="ECO:0000256" key="1">
    <source>
        <dbReference type="ARBA" id="ARBA00009156"/>
    </source>
</evidence>
<proteinExistence type="inferred from homology"/>
<evidence type="ECO:0000313" key="7">
    <source>
        <dbReference type="Proteomes" id="UP000001747"/>
    </source>
</evidence>
<feature type="domain" description="Carbohydrate kinase FGGY N-terminal" evidence="5">
    <location>
        <begin position="6"/>
        <end position="192"/>
    </location>
</feature>
<sequence length="198" mass="22844">MPNSFILAIDEGTTSARAIIYNQDLEIVGIGQHEFPQHYPQPGYVEHNPHEIWNSQMLAIKEAMEKAKIEGKQITGIGVTNQRETIILWDVKSGKPIYNAIVWQDRRTSHTTDWLKANYFRMIKDKTGLVPDPYFSASKIKWILDNVPNAREKAERGEIKFGTVDTYLIWKLTNGKVHITDYSNASRTVLFNESYLFR</sequence>
<protein>
    <recommendedName>
        <fullName evidence="4">ATP:glycerol 3-phosphotransferase</fullName>
    </recommendedName>
</protein>
<dbReference type="KEGG" id="sis:LS215_0343"/>
<dbReference type="PROSITE" id="PS00933">
    <property type="entry name" value="FGGY_KINASES_1"/>
    <property type="match status" value="1"/>
</dbReference>
<dbReference type="GO" id="GO:0005829">
    <property type="term" value="C:cytosol"/>
    <property type="evidence" value="ECO:0007669"/>
    <property type="project" value="TreeGrafter"/>
</dbReference>
<name>C3MKW8_SACI2</name>
<gene>
    <name evidence="6" type="ordered locus">LS215_0343</name>
</gene>
<dbReference type="OrthoDB" id="26592at2157"/>
<evidence type="ECO:0000313" key="6">
    <source>
        <dbReference type="EMBL" id="ACP34493.1"/>
    </source>
</evidence>
<dbReference type="SUPFAM" id="SSF53067">
    <property type="entry name" value="Actin-like ATPase domain"/>
    <property type="match status" value="1"/>
</dbReference>
<dbReference type="Proteomes" id="UP000001747">
    <property type="component" value="Chromosome"/>
</dbReference>